<reference evidence="1" key="3">
    <citation type="submission" date="2023-05" db="EMBL/GenBank/DDBJ databases">
        <authorList>
            <person name="Smith C.H."/>
        </authorList>
    </citation>
    <scope>NUCLEOTIDE SEQUENCE</scope>
    <source>
        <strain evidence="1">CHS0354</strain>
        <tissue evidence="1">Mantle</tissue>
    </source>
</reference>
<sequence>MDTQSEMEYKYVLKTFKSGSTMGAVLPSQLKASERVIGNTNLLQIREDELPILDLLGQIPTLKRIVCEEKYQFTPDDCKTVTRE</sequence>
<reference evidence="1" key="1">
    <citation type="journal article" date="2021" name="Genome Biol. Evol.">
        <title>A High-Quality Reference Genome for a Parasitic Bivalve with Doubly Uniparental Inheritance (Bivalvia: Unionida).</title>
        <authorList>
            <person name="Smith C.H."/>
        </authorList>
    </citation>
    <scope>NUCLEOTIDE SEQUENCE</scope>
    <source>
        <strain evidence="1">CHS0354</strain>
    </source>
</reference>
<name>A0AAE0SPC4_9BIVA</name>
<dbReference type="Proteomes" id="UP001195483">
    <property type="component" value="Unassembled WGS sequence"/>
</dbReference>
<proteinExistence type="predicted"/>
<evidence type="ECO:0000313" key="1">
    <source>
        <dbReference type="EMBL" id="KAK3595542.1"/>
    </source>
</evidence>
<organism evidence="1 2">
    <name type="scientific">Potamilus streckersoni</name>
    <dbReference type="NCBI Taxonomy" id="2493646"/>
    <lineage>
        <taxon>Eukaryota</taxon>
        <taxon>Metazoa</taxon>
        <taxon>Spiralia</taxon>
        <taxon>Lophotrochozoa</taxon>
        <taxon>Mollusca</taxon>
        <taxon>Bivalvia</taxon>
        <taxon>Autobranchia</taxon>
        <taxon>Heteroconchia</taxon>
        <taxon>Palaeoheterodonta</taxon>
        <taxon>Unionida</taxon>
        <taxon>Unionoidea</taxon>
        <taxon>Unionidae</taxon>
        <taxon>Ambleminae</taxon>
        <taxon>Lampsilini</taxon>
        <taxon>Potamilus</taxon>
    </lineage>
</organism>
<dbReference type="AlphaFoldDB" id="A0AAE0SPC4"/>
<reference evidence="1" key="2">
    <citation type="journal article" date="2021" name="Genome Biol. Evol.">
        <title>Developing a high-quality reference genome for a parasitic bivalve with doubly uniparental inheritance (Bivalvia: Unionida).</title>
        <authorList>
            <person name="Smith C.H."/>
        </authorList>
    </citation>
    <scope>NUCLEOTIDE SEQUENCE</scope>
    <source>
        <strain evidence="1">CHS0354</strain>
        <tissue evidence="1">Mantle</tissue>
    </source>
</reference>
<accession>A0AAE0SPC4</accession>
<comment type="caution">
    <text evidence="1">The sequence shown here is derived from an EMBL/GenBank/DDBJ whole genome shotgun (WGS) entry which is preliminary data.</text>
</comment>
<gene>
    <name evidence="1" type="ORF">CHS0354_021647</name>
</gene>
<keyword evidence="2" id="KW-1185">Reference proteome</keyword>
<dbReference type="EMBL" id="JAEAOA010001323">
    <property type="protein sequence ID" value="KAK3595542.1"/>
    <property type="molecule type" value="Genomic_DNA"/>
</dbReference>
<evidence type="ECO:0000313" key="2">
    <source>
        <dbReference type="Proteomes" id="UP001195483"/>
    </source>
</evidence>
<protein>
    <submittedName>
        <fullName evidence="1">Uncharacterized protein</fullName>
    </submittedName>
</protein>